<organism evidence="3 4">
    <name type="scientific">Nocardioides bruguierae</name>
    <dbReference type="NCBI Taxonomy" id="2945102"/>
    <lineage>
        <taxon>Bacteria</taxon>
        <taxon>Bacillati</taxon>
        <taxon>Actinomycetota</taxon>
        <taxon>Actinomycetes</taxon>
        <taxon>Propionibacteriales</taxon>
        <taxon>Nocardioidaceae</taxon>
        <taxon>Nocardioides</taxon>
    </lineage>
</organism>
<sequence>MLAAGEDPDLDLTDEDFTLDPAAALLATIELDTDLGEFTAPPEPAGGQDDVVEGLGGPASTGPGDIPSYVRPRREALALAVSYARDGRTVTPGYCLRESRQYFNVAALYAAAKLSLAGAQELGVAHRVAITSDAVARIPRGAIVYWTGPLSQYGHIAPSLGDGMVLSTDWPRGRYGKVRADVLAAAWGYTEMAWAPTVNDVRVWRPNAQKAASTPLISRVLTALADDRPAKAQALLERLAEDGDGDRPREAKRAARKLLLAFDLNDDIADLRAEISDLQTRRNALRRNGGQSLRNLKVA</sequence>
<name>A0A9X2DA66_9ACTN</name>
<proteinExistence type="predicted"/>
<reference evidence="3" key="1">
    <citation type="submission" date="2022-05" db="EMBL/GenBank/DDBJ databases">
        <authorList>
            <person name="Tuo L."/>
        </authorList>
    </citation>
    <scope>NUCLEOTIDE SEQUENCE</scope>
    <source>
        <strain evidence="3">BSK12Z-4</strain>
    </source>
</reference>
<feature type="coiled-coil region" evidence="1">
    <location>
        <begin position="261"/>
        <end position="288"/>
    </location>
</feature>
<evidence type="ECO:0000256" key="2">
    <source>
        <dbReference type="SAM" id="MobiDB-lite"/>
    </source>
</evidence>
<evidence type="ECO:0000313" key="4">
    <source>
        <dbReference type="Proteomes" id="UP001139485"/>
    </source>
</evidence>
<evidence type="ECO:0000313" key="3">
    <source>
        <dbReference type="EMBL" id="MCM0622181.1"/>
    </source>
</evidence>
<evidence type="ECO:0008006" key="5">
    <source>
        <dbReference type="Google" id="ProtNLM"/>
    </source>
</evidence>
<dbReference type="AlphaFoldDB" id="A0A9X2DA66"/>
<evidence type="ECO:0000256" key="1">
    <source>
        <dbReference type="SAM" id="Coils"/>
    </source>
</evidence>
<feature type="region of interest" description="Disordered" evidence="2">
    <location>
        <begin position="38"/>
        <end position="67"/>
    </location>
</feature>
<keyword evidence="1" id="KW-0175">Coiled coil</keyword>
<gene>
    <name evidence="3" type="ORF">M8330_17960</name>
</gene>
<protein>
    <recommendedName>
        <fullName evidence="5">CHAP domain-containing protein</fullName>
    </recommendedName>
</protein>
<comment type="caution">
    <text evidence="3">The sequence shown here is derived from an EMBL/GenBank/DDBJ whole genome shotgun (WGS) entry which is preliminary data.</text>
</comment>
<dbReference type="RefSeq" id="WP_250828443.1">
    <property type="nucleotide sequence ID" value="NZ_JAMOIL010000030.1"/>
</dbReference>
<accession>A0A9X2DA66</accession>
<dbReference type="EMBL" id="JAMOIL010000030">
    <property type="protein sequence ID" value="MCM0622181.1"/>
    <property type="molecule type" value="Genomic_DNA"/>
</dbReference>
<keyword evidence="4" id="KW-1185">Reference proteome</keyword>
<dbReference type="Proteomes" id="UP001139485">
    <property type="component" value="Unassembled WGS sequence"/>
</dbReference>